<comment type="caution">
    <text evidence="11">The sequence shown here is derived from an EMBL/GenBank/DDBJ whole genome shotgun (WGS) entry which is preliminary data.</text>
</comment>
<dbReference type="InterPro" id="IPR007387">
    <property type="entry name" value="TRAP_DctQ"/>
</dbReference>
<evidence type="ECO:0000256" key="6">
    <source>
        <dbReference type="ARBA" id="ARBA00022989"/>
    </source>
</evidence>
<evidence type="ECO:0000256" key="5">
    <source>
        <dbReference type="ARBA" id="ARBA00022692"/>
    </source>
</evidence>
<feature type="transmembrane region" description="Helical" evidence="9">
    <location>
        <begin position="155"/>
        <end position="173"/>
    </location>
</feature>
<feature type="transmembrane region" description="Helical" evidence="9">
    <location>
        <begin position="48"/>
        <end position="69"/>
    </location>
</feature>
<evidence type="ECO:0000313" key="12">
    <source>
        <dbReference type="Proteomes" id="UP000287447"/>
    </source>
</evidence>
<dbReference type="Pfam" id="PF04290">
    <property type="entry name" value="DctQ"/>
    <property type="match status" value="1"/>
</dbReference>
<dbReference type="GO" id="GO:0005886">
    <property type="term" value="C:plasma membrane"/>
    <property type="evidence" value="ECO:0007669"/>
    <property type="project" value="UniProtKB-SubCell"/>
</dbReference>
<sequence>MSDRQQSTFGQRIDAIEETIIAVLLGLMTLLTFCNVIARYLFNSNILWALEVTVFLFAWLVLIGVSYCVKKNLHLGVDVLVGMVPQPTRRFVTLAAALICLVFSLLLLKGSWDYWYPFATTRAFLETEDVPMPEFLQFLADVLNEGERYEKMPRFIPYFALPLGMALLTWRFVQATWRILMGDTSLIIASHEVEDADIDAAASANKEG</sequence>
<dbReference type="PANTHER" id="PTHR35011">
    <property type="entry name" value="2,3-DIKETO-L-GULONATE TRAP TRANSPORTER SMALL PERMEASE PROTEIN YIAM"/>
    <property type="match status" value="1"/>
</dbReference>
<keyword evidence="3" id="KW-1003">Cell membrane</keyword>
<comment type="subunit">
    <text evidence="9">The complex comprises the extracytoplasmic solute receptor protein and the two transmembrane proteins.</text>
</comment>
<dbReference type="EMBL" id="SADE01000001">
    <property type="protein sequence ID" value="RVU38537.1"/>
    <property type="molecule type" value="Genomic_DNA"/>
</dbReference>
<evidence type="ECO:0000256" key="3">
    <source>
        <dbReference type="ARBA" id="ARBA00022475"/>
    </source>
</evidence>
<gene>
    <name evidence="11" type="ORF">EOI86_04435</name>
</gene>
<organism evidence="11 12">
    <name type="scientific">Hwanghaeella grinnelliae</name>
    <dbReference type="NCBI Taxonomy" id="2500179"/>
    <lineage>
        <taxon>Bacteria</taxon>
        <taxon>Pseudomonadati</taxon>
        <taxon>Pseudomonadota</taxon>
        <taxon>Alphaproteobacteria</taxon>
        <taxon>Rhodospirillales</taxon>
        <taxon>Rhodospirillaceae</taxon>
        <taxon>Hwanghaeella</taxon>
    </lineage>
</organism>
<keyword evidence="12" id="KW-1185">Reference proteome</keyword>
<keyword evidence="7 9" id="KW-0472">Membrane</keyword>
<dbReference type="OrthoDB" id="7843639at2"/>
<evidence type="ECO:0000313" key="11">
    <source>
        <dbReference type="EMBL" id="RVU38537.1"/>
    </source>
</evidence>
<feature type="transmembrane region" description="Helical" evidence="9">
    <location>
        <begin position="90"/>
        <end position="108"/>
    </location>
</feature>
<evidence type="ECO:0000256" key="8">
    <source>
        <dbReference type="ARBA" id="ARBA00038436"/>
    </source>
</evidence>
<accession>A0A3S2WU52</accession>
<feature type="domain" description="Tripartite ATP-independent periplasmic transporters DctQ component" evidence="10">
    <location>
        <begin position="28"/>
        <end position="180"/>
    </location>
</feature>
<evidence type="ECO:0000256" key="7">
    <source>
        <dbReference type="ARBA" id="ARBA00023136"/>
    </source>
</evidence>
<comment type="subcellular location">
    <subcellularLocation>
        <location evidence="1 9">Cell inner membrane</location>
        <topology evidence="1 9">Multi-pass membrane protein</topology>
    </subcellularLocation>
</comment>
<dbReference type="InterPro" id="IPR055348">
    <property type="entry name" value="DctQ"/>
</dbReference>
<evidence type="ECO:0000256" key="2">
    <source>
        <dbReference type="ARBA" id="ARBA00022448"/>
    </source>
</evidence>
<dbReference type="RefSeq" id="WP_127763909.1">
    <property type="nucleotide sequence ID" value="NZ_SADE01000001.1"/>
</dbReference>
<comment type="similarity">
    <text evidence="8 9">Belongs to the TRAP transporter small permease family.</text>
</comment>
<name>A0A3S2WU52_9PROT</name>
<feature type="transmembrane region" description="Helical" evidence="9">
    <location>
        <begin position="20"/>
        <end position="42"/>
    </location>
</feature>
<dbReference type="GO" id="GO:0015740">
    <property type="term" value="P:C4-dicarboxylate transport"/>
    <property type="evidence" value="ECO:0007669"/>
    <property type="project" value="TreeGrafter"/>
</dbReference>
<evidence type="ECO:0000259" key="10">
    <source>
        <dbReference type="Pfam" id="PF04290"/>
    </source>
</evidence>
<dbReference type="GO" id="GO:0022857">
    <property type="term" value="F:transmembrane transporter activity"/>
    <property type="evidence" value="ECO:0007669"/>
    <property type="project" value="UniProtKB-UniRule"/>
</dbReference>
<dbReference type="AlphaFoldDB" id="A0A3S2WU52"/>
<proteinExistence type="inferred from homology"/>
<evidence type="ECO:0000256" key="9">
    <source>
        <dbReference type="RuleBase" id="RU369079"/>
    </source>
</evidence>
<evidence type="ECO:0000256" key="1">
    <source>
        <dbReference type="ARBA" id="ARBA00004429"/>
    </source>
</evidence>
<reference evidence="12" key="1">
    <citation type="submission" date="2019-01" db="EMBL/GenBank/DDBJ databases">
        <title>Gri0909 isolated from a small marine red alga.</title>
        <authorList>
            <person name="Kim J."/>
            <person name="Jeong S.E."/>
            <person name="Jeon C.O."/>
        </authorList>
    </citation>
    <scope>NUCLEOTIDE SEQUENCE [LARGE SCALE GENOMIC DNA]</scope>
    <source>
        <strain evidence="12">Gri0909</strain>
    </source>
</reference>
<keyword evidence="5 9" id="KW-0812">Transmembrane</keyword>
<protein>
    <recommendedName>
        <fullName evidence="9">TRAP transporter small permease protein</fullName>
    </recommendedName>
</protein>
<dbReference type="PANTHER" id="PTHR35011:SF2">
    <property type="entry name" value="2,3-DIKETO-L-GULONATE TRAP TRANSPORTER SMALL PERMEASE PROTEIN YIAM"/>
    <property type="match status" value="1"/>
</dbReference>
<keyword evidence="6 9" id="KW-1133">Transmembrane helix</keyword>
<keyword evidence="4 9" id="KW-0997">Cell inner membrane</keyword>
<dbReference type="Proteomes" id="UP000287447">
    <property type="component" value="Unassembled WGS sequence"/>
</dbReference>
<keyword evidence="2 9" id="KW-0813">Transport</keyword>
<evidence type="ECO:0000256" key="4">
    <source>
        <dbReference type="ARBA" id="ARBA00022519"/>
    </source>
</evidence>
<comment type="function">
    <text evidence="9">Part of the tripartite ATP-independent periplasmic (TRAP) transport system.</text>
</comment>